<accession>B5CVJ6</accession>
<evidence type="ECO:0000313" key="1">
    <source>
        <dbReference type="EMBL" id="EDY96294.1"/>
    </source>
</evidence>
<evidence type="ECO:0000313" key="2">
    <source>
        <dbReference type="Proteomes" id="UP000003452"/>
    </source>
</evidence>
<name>B5CVJ6_PHOPM</name>
<sequence length="40" mass="4975">MLGYKKWFCILRAKLNKKEVKKEYLPIELEKYFFISKGKY</sequence>
<organism evidence="1 2">
    <name type="scientific">Phocaeicola plebeius (strain DSM 17135 / JCM 12973 / CCUG 54634 / M2)</name>
    <name type="common">Bacteroides plebeius</name>
    <dbReference type="NCBI Taxonomy" id="484018"/>
    <lineage>
        <taxon>Bacteria</taxon>
        <taxon>Pseudomonadati</taxon>
        <taxon>Bacteroidota</taxon>
        <taxon>Bacteroidia</taxon>
        <taxon>Bacteroidales</taxon>
        <taxon>Bacteroidaceae</taxon>
        <taxon>Phocaeicola</taxon>
    </lineage>
</organism>
<dbReference type="EMBL" id="ABQC02000012">
    <property type="protein sequence ID" value="EDY96294.1"/>
    <property type="molecule type" value="Genomic_DNA"/>
</dbReference>
<dbReference type="AlphaFoldDB" id="B5CVJ6"/>
<reference evidence="1 2" key="2">
    <citation type="submission" date="2008-08" db="EMBL/GenBank/DDBJ databases">
        <authorList>
            <person name="Fulton L."/>
            <person name="Clifton S."/>
            <person name="Fulton B."/>
            <person name="Xu J."/>
            <person name="Minx P."/>
            <person name="Pepin K.H."/>
            <person name="Johnson M."/>
            <person name="Thiruvilangam P."/>
            <person name="Bhonagiri V."/>
            <person name="Nash W.E."/>
            <person name="Mardis E.R."/>
            <person name="Wilson R.K."/>
        </authorList>
    </citation>
    <scope>NUCLEOTIDE SEQUENCE [LARGE SCALE GENOMIC DNA]</scope>
    <source>
        <strain evidence="2">DSM 17135 / JCM 12973 / M2</strain>
    </source>
</reference>
<comment type="caution">
    <text evidence="1">The sequence shown here is derived from an EMBL/GenBank/DDBJ whole genome shotgun (WGS) entry which is preliminary data.</text>
</comment>
<gene>
    <name evidence="1" type="ORF">BACPLE_00730</name>
</gene>
<reference evidence="1 2" key="1">
    <citation type="submission" date="2008-08" db="EMBL/GenBank/DDBJ databases">
        <title>Draft genome sequence of Bacteroides plebeius (DSM 17135).</title>
        <authorList>
            <person name="Sudarsanam P."/>
            <person name="Ley R."/>
            <person name="Guruge J."/>
            <person name="Turnbaugh P.J."/>
            <person name="Mahowald M."/>
            <person name="Liep D."/>
            <person name="Gordon J."/>
        </authorList>
    </citation>
    <scope>NUCLEOTIDE SEQUENCE [LARGE SCALE GENOMIC DNA]</scope>
    <source>
        <strain evidence="2">DSM 17135 / JCM 12973 / M2</strain>
    </source>
</reference>
<protein>
    <submittedName>
        <fullName evidence="1">Uncharacterized protein</fullName>
    </submittedName>
</protein>
<dbReference type="HOGENOM" id="CLU_3285156_0_0_10"/>
<proteinExistence type="predicted"/>
<dbReference type="Proteomes" id="UP000003452">
    <property type="component" value="Unassembled WGS sequence"/>
</dbReference>